<organism evidence="2 3">
    <name type="scientific">Sporosarcina psychrophila</name>
    <name type="common">Bacillus psychrophilus</name>
    <dbReference type="NCBI Taxonomy" id="1476"/>
    <lineage>
        <taxon>Bacteria</taxon>
        <taxon>Bacillati</taxon>
        <taxon>Bacillota</taxon>
        <taxon>Bacilli</taxon>
        <taxon>Bacillales</taxon>
        <taxon>Caryophanaceae</taxon>
        <taxon>Sporosarcina</taxon>
    </lineage>
</organism>
<evidence type="ECO:0000313" key="3">
    <source>
        <dbReference type="Proteomes" id="UP001549104"/>
    </source>
</evidence>
<dbReference type="EMBL" id="JBEPME010000005">
    <property type="protein sequence ID" value="MET3658487.1"/>
    <property type="molecule type" value="Genomic_DNA"/>
</dbReference>
<comment type="caution">
    <text evidence="2">The sequence shown here is derived from an EMBL/GenBank/DDBJ whole genome shotgun (WGS) entry which is preliminary data.</text>
</comment>
<reference evidence="2 3" key="1">
    <citation type="submission" date="2024-06" db="EMBL/GenBank/DDBJ databases">
        <title>Sorghum-associated microbial communities from plants grown in Nebraska, USA.</title>
        <authorList>
            <person name="Schachtman D."/>
        </authorList>
    </citation>
    <scope>NUCLEOTIDE SEQUENCE [LARGE SCALE GENOMIC DNA]</scope>
    <source>
        <strain evidence="2 3">1288</strain>
    </source>
</reference>
<keyword evidence="3" id="KW-1185">Reference proteome</keyword>
<dbReference type="Proteomes" id="UP001549104">
    <property type="component" value="Unassembled WGS sequence"/>
</dbReference>
<evidence type="ECO:0000313" key="2">
    <source>
        <dbReference type="EMBL" id="MET3658487.1"/>
    </source>
</evidence>
<dbReference type="RefSeq" id="WP_354314131.1">
    <property type="nucleotide sequence ID" value="NZ_JBEPME010000005.1"/>
</dbReference>
<accession>A0ABV2KC64</accession>
<proteinExistence type="predicted"/>
<keyword evidence="1" id="KW-0175">Coiled coil</keyword>
<evidence type="ECO:0000256" key="1">
    <source>
        <dbReference type="SAM" id="Coils"/>
    </source>
</evidence>
<sequence length="296" mass="32597">MTKFKTVKRKANVGERILITYGFPTHDYKDGDILTVGDKDSVGVYAIGAECHIGHDEYEVIEVKPDTYRRLSEAEAKIATLEAEVKALKTSKEPRVDIDMIASALSARLANETSVPRGHSKSRYMEELAKASITPNQRRADVIKRAQAFVADLEERAVGIGNNEGGNATFRQRTTHIKFYVNAEKRVVTALALGRYSGKLYEKAFAKCSPGDVFNADIGKAVALGRALGVMVPKEFTDAVKPTEVVVGMVAEVEGNAHPYKERIISGDGKMHSVTKIRNNPRNLRKILDDTDAVYV</sequence>
<feature type="coiled-coil region" evidence="1">
    <location>
        <begin position="64"/>
        <end position="91"/>
    </location>
</feature>
<gene>
    <name evidence="2" type="ORF">ABIC55_003604</name>
</gene>
<protein>
    <submittedName>
        <fullName evidence="2">Uncharacterized protein</fullName>
    </submittedName>
</protein>
<name>A0ABV2KC64_SPOPS</name>